<feature type="binding site" evidence="2">
    <location>
        <position position="107"/>
    </location>
    <ligand>
        <name>Fe cation</name>
        <dbReference type="ChEBI" id="CHEBI:24875"/>
    </ligand>
</feature>
<gene>
    <name evidence="6" type="ORF">ASTO00021_LOCUS8368</name>
</gene>
<feature type="binding site" evidence="2">
    <location>
        <position position="65"/>
    </location>
    <ligand>
        <name>Fe cation</name>
        <dbReference type="ChEBI" id="CHEBI:24875"/>
    </ligand>
</feature>
<evidence type="ECO:0000259" key="5">
    <source>
        <dbReference type="Pfam" id="PF05726"/>
    </source>
</evidence>
<dbReference type="PANTHER" id="PTHR43594:SF1">
    <property type="entry name" value="QUERCETIN 2,3-DIOXYGENASE PA2418-RELATED"/>
    <property type="match status" value="1"/>
</dbReference>
<protein>
    <recommendedName>
        <fullName evidence="7">Pirin N-terminal domain-containing protein</fullName>
    </recommendedName>
</protein>
<feature type="domain" description="Pirin C-terminal" evidence="5">
    <location>
        <begin position="189"/>
        <end position="292"/>
    </location>
</feature>
<evidence type="ECO:0000259" key="4">
    <source>
        <dbReference type="Pfam" id="PF02678"/>
    </source>
</evidence>
<dbReference type="PANTHER" id="PTHR43594">
    <property type="entry name" value="QUERCETIN 2,3-DIOXYGENASE"/>
    <property type="match status" value="1"/>
</dbReference>
<dbReference type="InterPro" id="IPR003829">
    <property type="entry name" value="Pirin_N_dom"/>
</dbReference>
<dbReference type="InterPro" id="IPR053186">
    <property type="entry name" value="QDO-related"/>
</dbReference>
<evidence type="ECO:0000256" key="1">
    <source>
        <dbReference type="ARBA" id="ARBA00008416"/>
    </source>
</evidence>
<dbReference type="InterPro" id="IPR012093">
    <property type="entry name" value="Pirin"/>
</dbReference>
<dbReference type="PIRSF" id="PIRSF006232">
    <property type="entry name" value="Pirin"/>
    <property type="match status" value="1"/>
</dbReference>
<keyword evidence="2" id="KW-0408">Iron</keyword>
<dbReference type="InterPro" id="IPR014710">
    <property type="entry name" value="RmlC-like_jellyroll"/>
</dbReference>
<accession>A0A7S3LPR6</accession>
<feature type="domain" description="Pirin N-terminal" evidence="4">
    <location>
        <begin position="23"/>
        <end position="129"/>
    </location>
</feature>
<dbReference type="EMBL" id="HBIN01011177">
    <property type="protein sequence ID" value="CAE0438119.1"/>
    <property type="molecule type" value="Transcribed_RNA"/>
</dbReference>
<dbReference type="GO" id="GO:0046872">
    <property type="term" value="F:metal ion binding"/>
    <property type="evidence" value="ECO:0007669"/>
    <property type="project" value="UniProtKB-KW"/>
</dbReference>
<dbReference type="SUPFAM" id="SSF51182">
    <property type="entry name" value="RmlC-like cupins"/>
    <property type="match status" value="1"/>
</dbReference>
<name>A0A7S3LPR6_9STRA</name>
<dbReference type="CDD" id="cd02247">
    <property type="entry name" value="cupin_pirin_C"/>
    <property type="match status" value="1"/>
</dbReference>
<dbReference type="AlphaFoldDB" id="A0A7S3LPR6"/>
<dbReference type="Pfam" id="PF05726">
    <property type="entry name" value="Pirin_C"/>
    <property type="match status" value="1"/>
</dbReference>
<comment type="cofactor">
    <cofactor evidence="2">
        <name>Fe cation</name>
        <dbReference type="ChEBI" id="CHEBI:24875"/>
    </cofactor>
    <text evidence="2">Binds 1 Fe cation per subunit.</text>
</comment>
<proteinExistence type="inferred from homology"/>
<evidence type="ECO:0008006" key="7">
    <source>
        <dbReference type="Google" id="ProtNLM"/>
    </source>
</evidence>
<evidence type="ECO:0000256" key="3">
    <source>
        <dbReference type="RuleBase" id="RU003457"/>
    </source>
</evidence>
<feature type="binding site" evidence="2">
    <location>
        <position position="109"/>
    </location>
    <ligand>
        <name>Fe cation</name>
        <dbReference type="ChEBI" id="CHEBI:24875"/>
    </ligand>
</feature>
<dbReference type="Pfam" id="PF02678">
    <property type="entry name" value="Pirin"/>
    <property type="match status" value="1"/>
</dbReference>
<evidence type="ECO:0000256" key="2">
    <source>
        <dbReference type="PIRSR" id="PIRSR006232-1"/>
    </source>
</evidence>
<feature type="binding site" evidence="2">
    <location>
        <position position="63"/>
    </location>
    <ligand>
        <name>Fe cation</name>
        <dbReference type="ChEBI" id="CHEBI:24875"/>
    </ligand>
</feature>
<evidence type="ECO:0000313" key="6">
    <source>
        <dbReference type="EMBL" id="CAE0438119.1"/>
    </source>
</evidence>
<reference evidence="6" key="1">
    <citation type="submission" date="2021-01" db="EMBL/GenBank/DDBJ databases">
        <authorList>
            <person name="Corre E."/>
            <person name="Pelletier E."/>
            <person name="Niang G."/>
            <person name="Scheremetjew M."/>
            <person name="Finn R."/>
            <person name="Kale V."/>
            <person name="Holt S."/>
            <person name="Cochrane G."/>
            <person name="Meng A."/>
            <person name="Brown T."/>
            <person name="Cohen L."/>
        </authorList>
    </citation>
    <scope>NUCLEOTIDE SEQUENCE</scope>
    <source>
        <strain evidence="6">GSBS06</strain>
    </source>
</reference>
<dbReference type="InterPro" id="IPR008778">
    <property type="entry name" value="Pirin_C_dom"/>
</dbReference>
<sequence length="295" mass="32886">MVSKAIKTILPRTSSHWVGDGFKVYPVFANMAFTKEISPFLMLDYAAPKEFSPSLRRRGVGKHPHRGFETVTIAFQGEVEHGDSLGHRDVIKEGDVQWMTAAGGIIHEEFHSTEFAKQGGRFEMIQLWVNLPKAHKMDPPRYQPILAKDIPTQLLSSKDKADGGVRIIAGNYDGVKGPAKTFSPVNLWDVQINTPEKLFEFDFEAGHNAMIFVRKGAVVIGEDDTKELGPQDMAVLETQGTRITIKTTEVDTKLMLLSGEPINEPIAARGPFVMNTHQEIIQANEDYHNGNFVRS</sequence>
<dbReference type="InterPro" id="IPR011051">
    <property type="entry name" value="RmlC_Cupin_sf"/>
</dbReference>
<dbReference type="Gene3D" id="2.60.120.10">
    <property type="entry name" value="Jelly Rolls"/>
    <property type="match status" value="2"/>
</dbReference>
<comment type="similarity">
    <text evidence="1 3">Belongs to the pirin family.</text>
</comment>
<organism evidence="6">
    <name type="scientific">Aplanochytrium stocchinoi</name>
    <dbReference type="NCBI Taxonomy" id="215587"/>
    <lineage>
        <taxon>Eukaryota</taxon>
        <taxon>Sar</taxon>
        <taxon>Stramenopiles</taxon>
        <taxon>Bigyra</taxon>
        <taxon>Labyrinthulomycetes</taxon>
        <taxon>Thraustochytrida</taxon>
        <taxon>Thraustochytriidae</taxon>
        <taxon>Aplanochytrium</taxon>
    </lineage>
</organism>
<keyword evidence="2" id="KW-0479">Metal-binding</keyword>
<dbReference type="CDD" id="cd02909">
    <property type="entry name" value="cupin_pirin_N"/>
    <property type="match status" value="1"/>
</dbReference>